<dbReference type="EC" id="1.11.1.24" evidence="3"/>
<dbReference type="EMBL" id="QXHD01000004">
    <property type="protein sequence ID" value="NEZ56853.1"/>
    <property type="molecule type" value="Genomic_DNA"/>
</dbReference>
<dbReference type="AlphaFoldDB" id="A0A6M0RM50"/>
<accession>A0A6M0RM50</accession>
<comment type="function">
    <text evidence="1">Thiol-specific peroxidase that catalyzes the reduction of hydrogen peroxide and organic hydroperoxides to water and alcohols, respectively. Plays a role in cell protection against oxidative stress by detoxifying peroxides and as sensor of hydrogen peroxide-mediated signaling events.</text>
</comment>
<evidence type="ECO:0000256" key="5">
    <source>
        <dbReference type="ARBA" id="ARBA00022862"/>
    </source>
</evidence>
<keyword evidence="7" id="KW-1015">Disulfide bond</keyword>
<protein>
    <recommendedName>
        <fullName evidence="3">thioredoxin-dependent peroxiredoxin</fullName>
        <ecNumber evidence="3">1.11.1.24</ecNumber>
    </recommendedName>
    <alternativeName>
        <fullName evidence="11">Bacterioferritin comigratory protein</fullName>
    </alternativeName>
    <alternativeName>
        <fullName evidence="9">Thioredoxin peroxidase</fullName>
    </alternativeName>
</protein>
<comment type="subunit">
    <text evidence="2">Monomer.</text>
</comment>
<dbReference type="PROSITE" id="PS51352">
    <property type="entry name" value="THIOREDOXIN_2"/>
    <property type="match status" value="1"/>
</dbReference>
<sequence>MTLSFVRRCIYRLALSVLLVGVLILGPSLPAQALGGEQVPLGEPAPAFTLPTNVGDGEISLTDYLGQWVVLYFYPKDFTPGCTLEAQRFQRDLPEFIERKTQVIGVSADDVDSHAEFCDSEGLKFPLLADTDGAVSRAYGSWMKPMSMRHTYLIAPDGTMRERFLGVRPAIHSQEVLARLDELQA</sequence>
<keyword evidence="8" id="KW-0676">Redox-active center</keyword>
<dbReference type="InterPro" id="IPR050924">
    <property type="entry name" value="Peroxiredoxin_BCP/PrxQ"/>
</dbReference>
<organism evidence="14 15">
    <name type="scientific">Adonisia turfae CCMR0081</name>
    <dbReference type="NCBI Taxonomy" id="2292702"/>
    <lineage>
        <taxon>Bacteria</taxon>
        <taxon>Bacillati</taxon>
        <taxon>Cyanobacteriota</taxon>
        <taxon>Adonisia</taxon>
        <taxon>Adonisia turfae</taxon>
    </lineage>
</organism>
<dbReference type="SUPFAM" id="SSF52833">
    <property type="entry name" value="Thioredoxin-like"/>
    <property type="match status" value="1"/>
</dbReference>
<evidence type="ECO:0000256" key="6">
    <source>
        <dbReference type="ARBA" id="ARBA00023002"/>
    </source>
</evidence>
<dbReference type="RefSeq" id="WP_163698835.1">
    <property type="nucleotide sequence ID" value="NZ_QXHD01000004.1"/>
</dbReference>
<comment type="caution">
    <text evidence="14">The sequence shown here is derived from an EMBL/GenBank/DDBJ whole genome shotgun (WGS) entry which is preliminary data.</text>
</comment>
<dbReference type="GO" id="GO:0008379">
    <property type="term" value="F:thioredoxin peroxidase activity"/>
    <property type="evidence" value="ECO:0007669"/>
    <property type="project" value="TreeGrafter"/>
</dbReference>
<evidence type="ECO:0000256" key="3">
    <source>
        <dbReference type="ARBA" id="ARBA00013017"/>
    </source>
</evidence>
<evidence type="ECO:0000256" key="2">
    <source>
        <dbReference type="ARBA" id="ARBA00011245"/>
    </source>
</evidence>
<dbReference type="PANTHER" id="PTHR42801:SF4">
    <property type="entry name" value="AHPC_TSA FAMILY PROTEIN"/>
    <property type="match status" value="1"/>
</dbReference>
<reference evidence="14 15" key="1">
    <citation type="journal article" date="2020" name="Microb. Ecol.">
        <title>Ecogenomics of the Marine Benthic Filamentous Cyanobacterium Adonisia.</title>
        <authorList>
            <person name="Walter J.M."/>
            <person name="Coutinho F.H."/>
            <person name="Leomil L."/>
            <person name="Hargreaves P.I."/>
            <person name="Campeao M.E."/>
            <person name="Vieira V.V."/>
            <person name="Silva B.S."/>
            <person name="Fistarol G.O."/>
            <person name="Salomon P.S."/>
            <person name="Sawabe T."/>
            <person name="Mino S."/>
            <person name="Hosokawa M."/>
            <person name="Miyashita H."/>
            <person name="Maruyama F."/>
            <person name="van Verk M.C."/>
            <person name="Dutilh B.E."/>
            <person name="Thompson C.C."/>
            <person name="Thompson F.L."/>
        </authorList>
    </citation>
    <scope>NUCLEOTIDE SEQUENCE [LARGE SCALE GENOMIC DNA]</scope>
    <source>
        <strain evidence="14 15">CCMR0081</strain>
    </source>
</reference>
<dbReference type="Pfam" id="PF00578">
    <property type="entry name" value="AhpC-TSA"/>
    <property type="match status" value="1"/>
</dbReference>
<dbReference type="InterPro" id="IPR000866">
    <property type="entry name" value="AhpC/TSA"/>
</dbReference>
<dbReference type="Proteomes" id="UP000481033">
    <property type="component" value="Unassembled WGS sequence"/>
</dbReference>
<keyword evidence="15" id="KW-1185">Reference proteome</keyword>
<dbReference type="GO" id="GO:0045454">
    <property type="term" value="P:cell redox homeostasis"/>
    <property type="evidence" value="ECO:0007669"/>
    <property type="project" value="TreeGrafter"/>
</dbReference>
<evidence type="ECO:0000256" key="1">
    <source>
        <dbReference type="ARBA" id="ARBA00003330"/>
    </source>
</evidence>
<dbReference type="InterPro" id="IPR013766">
    <property type="entry name" value="Thioredoxin_domain"/>
</dbReference>
<proteinExistence type="inferred from homology"/>
<evidence type="ECO:0000256" key="4">
    <source>
        <dbReference type="ARBA" id="ARBA00022559"/>
    </source>
</evidence>
<evidence type="ECO:0000256" key="12">
    <source>
        <dbReference type="ARBA" id="ARBA00049091"/>
    </source>
</evidence>
<evidence type="ECO:0000259" key="13">
    <source>
        <dbReference type="PROSITE" id="PS51352"/>
    </source>
</evidence>
<dbReference type="CDD" id="cd03017">
    <property type="entry name" value="PRX_BCP"/>
    <property type="match status" value="1"/>
</dbReference>
<comment type="similarity">
    <text evidence="10">Belongs to the peroxiredoxin family. BCP/PrxQ subfamily.</text>
</comment>
<dbReference type="FunFam" id="3.40.30.10:FF:000007">
    <property type="entry name" value="Thioredoxin-dependent thiol peroxidase"/>
    <property type="match status" value="1"/>
</dbReference>
<dbReference type="GO" id="GO:0005737">
    <property type="term" value="C:cytoplasm"/>
    <property type="evidence" value="ECO:0007669"/>
    <property type="project" value="TreeGrafter"/>
</dbReference>
<evidence type="ECO:0000256" key="8">
    <source>
        <dbReference type="ARBA" id="ARBA00023284"/>
    </source>
</evidence>
<name>A0A6M0RM50_9CYAN</name>
<evidence type="ECO:0000256" key="10">
    <source>
        <dbReference type="ARBA" id="ARBA00038489"/>
    </source>
</evidence>
<keyword evidence="5" id="KW-0049">Antioxidant</keyword>
<comment type="catalytic activity">
    <reaction evidence="12">
        <text>a hydroperoxide + [thioredoxin]-dithiol = an alcohol + [thioredoxin]-disulfide + H2O</text>
        <dbReference type="Rhea" id="RHEA:62620"/>
        <dbReference type="Rhea" id="RHEA-COMP:10698"/>
        <dbReference type="Rhea" id="RHEA-COMP:10700"/>
        <dbReference type="ChEBI" id="CHEBI:15377"/>
        <dbReference type="ChEBI" id="CHEBI:29950"/>
        <dbReference type="ChEBI" id="CHEBI:30879"/>
        <dbReference type="ChEBI" id="CHEBI:35924"/>
        <dbReference type="ChEBI" id="CHEBI:50058"/>
        <dbReference type="EC" id="1.11.1.24"/>
    </reaction>
</comment>
<keyword evidence="6" id="KW-0560">Oxidoreductase</keyword>
<dbReference type="Gene3D" id="3.40.30.10">
    <property type="entry name" value="Glutaredoxin"/>
    <property type="match status" value="1"/>
</dbReference>
<dbReference type="PANTHER" id="PTHR42801">
    <property type="entry name" value="THIOREDOXIN-DEPENDENT PEROXIDE REDUCTASE"/>
    <property type="match status" value="1"/>
</dbReference>
<dbReference type="GO" id="GO:0034599">
    <property type="term" value="P:cellular response to oxidative stress"/>
    <property type="evidence" value="ECO:0007669"/>
    <property type="project" value="TreeGrafter"/>
</dbReference>
<evidence type="ECO:0000256" key="9">
    <source>
        <dbReference type="ARBA" id="ARBA00032824"/>
    </source>
</evidence>
<feature type="domain" description="Thioredoxin" evidence="13">
    <location>
        <begin position="39"/>
        <end position="185"/>
    </location>
</feature>
<evidence type="ECO:0000313" key="14">
    <source>
        <dbReference type="EMBL" id="NEZ56853.1"/>
    </source>
</evidence>
<dbReference type="InterPro" id="IPR036249">
    <property type="entry name" value="Thioredoxin-like_sf"/>
</dbReference>
<evidence type="ECO:0000313" key="15">
    <source>
        <dbReference type="Proteomes" id="UP000481033"/>
    </source>
</evidence>
<keyword evidence="4" id="KW-0575">Peroxidase</keyword>
<evidence type="ECO:0000256" key="7">
    <source>
        <dbReference type="ARBA" id="ARBA00023157"/>
    </source>
</evidence>
<evidence type="ECO:0000256" key="11">
    <source>
        <dbReference type="ARBA" id="ARBA00041373"/>
    </source>
</evidence>
<gene>
    <name evidence="14" type="ORF">DXZ20_14420</name>
</gene>